<dbReference type="RefSeq" id="WP_044702729.1">
    <property type="nucleotide sequence ID" value="NZ_CP077405.1"/>
</dbReference>
<gene>
    <name evidence="1" type="ORF">BZK42_09885</name>
</gene>
<dbReference type="InterPro" id="IPR025127">
    <property type="entry name" value="DUF4054"/>
</dbReference>
<dbReference type="EMBL" id="NAEW01000004">
    <property type="protein sequence ID" value="OQM41852.1"/>
    <property type="molecule type" value="Genomic_DNA"/>
</dbReference>
<proteinExistence type="predicted"/>
<accession>A0A1V8NZI2</accession>
<sequence length="136" mass="14918">MPKNSRLPTNEQFRTDFPEFADTTRYPDPSVNFYLGQADSLLNQDVQGDQFVYLAELFTAHYTELRGRTLAAAAAGGVNSNGAAGVVSSKSVDKVSVSYDVSGVINPDAGFWNSTAYGREFYWWWSAFGAGGRQLL</sequence>
<protein>
    <recommendedName>
        <fullName evidence="3">DUF4054 domain-containing protein</fullName>
    </recommendedName>
</protein>
<dbReference type="Pfam" id="PF13262">
    <property type="entry name" value="DUF4054"/>
    <property type="match status" value="1"/>
</dbReference>
<name>A0A1V8NZI2_CITBR</name>
<evidence type="ECO:0008006" key="3">
    <source>
        <dbReference type="Google" id="ProtNLM"/>
    </source>
</evidence>
<evidence type="ECO:0000313" key="2">
    <source>
        <dbReference type="Proteomes" id="UP000192573"/>
    </source>
</evidence>
<organism evidence="1 2">
    <name type="scientific">Citrobacter braakii</name>
    <dbReference type="NCBI Taxonomy" id="57706"/>
    <lineage>
        <taxon>Bacteria</taxon>
        <taxon>Pseudomonadati</taxon>
        <taxon>Pseudomonadota</taxon>
        <taxon>Gammaproteobacteria</taxon>
        <taxon>Enterobacterales</taxon>
        <taxon>Enterobacteriaceae</taxon>
        <taxon>Citrobacter</taxon>
        <taxon>Citrobacter freundii complex</taxon>
    </lineage>
</organism>
<dbReference type="AlphaFoldDB" id="A0A1V8NZI2"/>
<dbReference type="Proteomes" id="UP000192573">
    <property type="component" value="Unassembled WGS sequence"/>
</dbReference>
<reference evidence="1 2" key="1">
    <citation type="submission" date="2017-03" db="EMBL/GenBank/DDBJ databases">
        <authorList>
            <person name="Afonso C.L."/>
            <person name="Miller P.J."/>
            <person name="Scott M.A."/>
            <person name="Spackman E."/>
            <person name="Goraichik I."/>
            <person name="Dimitrov K.M."/>
            <person name="Suarez D.L."/>
            <person name="Swayne D.E."/>
        </authorList>
    </citation>
    <scope>NUCLEOTIDE SEQUENCE [LARGE SCALE GENOMIC DNA]</scope>
    <source>
        <strain evidence="1 2">ATCC 51113</strain>
    </source>
</reference>
<evidence type="ECO:0000313" key="1">
    <source>
        <dbReference type="EMBL" id="OQM41852.1"/>
    </source>
</evidence>
<comment type="caution">
    <text evidence="1">The sequence shown here is derived from an EMBL/GenBank/DDBJ whole genome shotgun (WGS) entry which is preliminary data.</text>
</comment>